<dbReference type="Pfam" id="PF03413">
    <property type="entry name" value="PepSY"/>
    <property type="match status" value="1"/>
</dbReference>
<evidence type="ECO:0000313" key="3">
    <source>
        <dbReference type="EMBL" id="EGK71123.1"/>
    </source>
</evidence>
<gene>
    <name evidence="3" type="ORF">METUNv1_02509</name>
</gene>
<dbReference type="InterPro" id="IPR005625">
    <property type="entry name" value="PepSY-ass_TM"/>
</dbReference>
<sequence length="380" mass="41905">MTRARRFWLACHLWLGISLGGLLVMFGLTGSVLVFYTEVDRLLNPHTVASTPAPDVDLDAAFAALRAAHPERSGAWRIELPLHEGVPLMARYYRPAERAERSFAPLLVTLDPATLAITRAAFWGDTAVTWIYDLHYTLLLDRPGKTAVGIAGLLMLLSLGSGLWLWWPRKGRLLHALKPVLRHGRARLTYDLHVLSGSWGAVLLVTLALTGAALALPDQTRALIAPVSPLFSMPDLRAVTPPMHHAITAADAVAVARGRFPGRELRWVESPSLEGGAWRVVLHQPDEPSRRFPRTQVWVHPETGAIVAERDAARDTGGDTVLNWLHPLHNGEAFGMTGRVLMCIAGLLPALLFVTGWMRWRQKARAKALTGQRRAGIRRS</sequence>
<feature type="transmembrane region" description="Helical" evidence="1">
    <location>
        <begin position="333"/>
        <end position="357"/>
    </location>
</feature>
<protein>
    <submittedName>
        <fullName evidence="3">PepSY-associated TM helix family</fullName>
    </submittedName>
</protein>
<feature type="transmembrane region" description="Helical" evidence="1">
    <location>
        <begin position="12"/>
        <end position="36"/>
    </location>
</feature>
<dbReference type="eggNOG" id="COG3182">
    <property type="taxonomic scope" value="Bacteria"/>
</dbReference>
<evidence type="ECO:0000256" key="1">
    <source>
        <dbReference type="SAM" id="Phobius"/>
    </source>
</evidence>
<dbReference type="PANTHER" id="PTHR34219">
    <property type="entry name" value="IRON-REGULATED INNER MEMBRANE PROTEIN-RELATED"/>
    <property type="match status" value="1"/>
</dbReference>
<dbReference type="RefSeq" id="WP_008062152.1">
    <property type="nucleotide sequence ID" value="NZ_AFHG01000052.1"/>
</dbReference>
<name>F5RDZ2_METUF</name>
<comment type="caution">
    <text evidence="3">The sequence shown here is derived from an EMBL/GenBank/DDBJ whole genome shotgun (WGS) entry which is preliminary data.</text>
</comment>
<dbReference type="Pfam" id="PF03929">
    <property type="entry name" value="PepSY_TM"/>
    <property type="match status" value="1"/>
</dbReference>
<dbReference type="OrthoDB" id="9776609at2"/>
<dbReference type="EMBL" id="AFHG01000052">
    <property type="protein sequence ID" value="EGK71123.1"/>
    <property type="molecule type" value="Genomic_DNA"/>
</dbReference>
<keyword evidence="4" id="KW-1185">Reference proteome</keyword>
<accession>F5RDZ2</accession>
<dbReference type="AlphaFoldDB" id="F5RDZ2"/>
<reference evidence="3 4" key="1">
    <citation type="journal article" date="2011" name="J. Bacteriol.">
        <title>Genome sequence of Methyloversatilis universalis FAM5T, a methylotrophic representative of the order Rhodocyclales.</title>
        <authorList>
            <person name="Kittichotirat W."/>
            <person name="Good N.M."/>
            <person name="Hall R."/>
            <person name="Bringel F."/>
            <person name="Lajus A."/>
            <person name="Medigue C."/>
            <person name="Smalley N.E."/>
            <person name="Beck D."/>
            <person name="Bumgarner R."/>
            <person name="Vuilleumier S."/>
            <person name="Kalyuzhnaya M.G."/>
        </authorList>
    </citation>
    <scope>NUCLEOTIDE SEQUENCE [LARGE SCALE GENOMIC DNA]</scope>
    <source>
        <strain evidence="4">ATCC BAA-1314 / JCM 13912 / FAM5</strain>
    </source>
</reference>
<dbReference type="Proteomes" id="UP000005019">
    <property type="component" value="Unassembled WGS sequence"/>
</dbReference>
<organism evidence="3 4">
    <name type="scientific">Methyloversatilis universalis (strain ATCC BAA-1314 / DSM 25237 / JCM 13912 / CCUG 52030 / FAM5)</name>
    <dbReference type="NCBI Taxonomy" id="1000565"/>
    <lineage>
        <taxon>Bacteria</taxon>
        <taxon>Pseudomonadati</taxon>
        <taxon>Pseudomonadota</taxon>
        <taxon>Betaproteobacteria</taxon>
        <taxon>Nitrosomonadales</taxon>
        <taxon>Sterolibacteriaceae</taxon>
        <taxon>Methyloversatilis</taxon>
    </lineage>
</organism>
<keyword evidence="1" id="KW-0812">Transmembrane</keyword>
<keyword evidence="1" id="KW-0472">Membrane</keyword>
<feature type="domain" description="PepSY" evidence="2">
    <location>
        <begin position="246"/>
        <end position="309"/>
    </location>
</feature>
<feature type="transmembrane region" description="Helical" evidence="1">
    <location>
        <begin position="188"/>
        <end position="216"/>
    </location>
</feature>
<evidence type="ECO:0000259" key="2">
    <source>
        <dbReference type="Pfam" id="PF03413"/>
    </source>
</evidence>
<feature type="transmembrane region" description="Helical" evidence="1">
    <location>
        <begin position="147"/>
        <end position="167"/>
    </location>
</feature>
<proteinExistence type="predicted"/>
<keyword evidence="1" id="KW-1133">Transmembrane helix</keyword>
<evidence type="ECO:0000313" key="4">
    <source>
        <dbReference type="Proteomes" id="UP000005019"/>
    </source>
</evidence>
<dbReference type="STRING" id="1000565.METUNv1_02509"/>
<dbReference type="InterPro" id="IPR025711">
    <property type="entry name" value="PepSY"/>
</dbReference>